<comment type="subcellular location">
    <subcellularLocation>
        <location evidence="1">Cell membrane</location>
        <topology evidence="1">Multi-pass membrane protein</topology>
    </subcellularLocation>
</comment>
<name>A0AB34IYA1_PRYPA</name>
<evidence type="ECO:0000256" key="5">
    <source>
        <dbReference type="ARBA" id="ARBA00022989"/>
    </source>
</evidence>
<feature type="domain" description="Mechanosensitive ion channel MscS C-terminal" evidence="9">
    <location>
        <begin position="213"/>
        <end position="272"/>
    </location>
</feature>
<dbReference type="InterPro" id="IPR023408">
    <property type="entry name" value="MscS_beta-dom_sf"/>
</dbReference>
<evidence type="ECO:0000256" key="7">
    <source>
        <dbReference type="SAM" id="Phobius"/>
    </source>
</evidence>
<evidence type="ECO:0000313" key="10">
    <source>
        <dbReference type="EMBL" id="KAL1510167.1"/>
    </source>
</evidence>
<feature type="domain" description="Mechanosensitive ion channel MscS" evidence="8">
    <location>
        <begin position="138"/>
        <end position="202"/>
    </location>
</feature>
<comment type="caution">
    <text evidence="10">The sequence shown here is derived from an EMBL/GenBank/DDBJ whole genome shotgun (WGS) entry which is preliminary data.</text>
</comment>
<dbReference type="Pfam" id="PF21082">
    <property type="entry name" value="MS_channel_3rd"/>
    <property type="match status" value="1"/>
</dbReference>
<feature type="transmembrane region" description="Helical" evidence="7">
    <location>
        <begin position="34"/>
        <end position="60"/>
    </location>
</feature>
<evidence type="ECO:0000256" key="4">
    <source>
        <dbReference type="ARBA" id="ARBA00022692"/>
    </source>
</evidence>
<keyword evidence="4 7" id="KW-0812">Transmembrane</keyword>
<dbReference type="InterPro" id="IPR049278">
    <property type="entry name" value="MS_channel_C"/>
</dbReference>
<dbReference type="Gene3D" id="1.10.287.1260">
    <property type="match status" value="1"/>
</dbReference>
<dbReference type="InterPro" id="IPR010920">
    <property type="entry name" value="LSM_dom_sf"/>
</dbReference>
<evidence type="ECO:0000256" key="6">
    <source>
        <dbReference type="ARBA" id="ARBA00023136"/>
    </source>
</evidence>
<dbReference type="Gene3D" id="3.30.70.100">
    <property type="match status" value="1"/>
</dbReference>
<gene>
    <name evidence="10" type="ORF">AB1Y20_006498</name>
</gene>
<dbReference type="SUPFAM" id="SSF50182">
    <property type="entry name" value="Sm-like ribonucleoproteins"/>
    <property type="match status" value="1"/>
</dbReference>
<protein>
    <recommendedName>
        <fullName evidence="12">Mechanosensitive ion channel protein</fullName>
    </recommendedName>
</protein>
<feature type="transmembrane region" description="Helical" evidence="7">
    <location>
        <begin position="115"/>
        <end position="134"/>
    </location>
</feature>
<dbReference type="InterPro" id="IPR045275">
    <property type="entry name" value="MscS_archaea/bacteria_type"/>
</dbReference>
<dbReference type="Proteomes" id="UP001515480">
    <property type="component" value="Unassembled WGS sequence"/>
</dbReference>
<evidence type="ECO:0000256" key="1">
    <source>
        <dbReference type="ARBA" id="ARBA00004651"/>
    </source>
</evidence>
<reference evidence="10 11" key="1">
    <citation type="journal article" date="2024" name="Science">
        <title>Giant polyketide synthase enzymes in the biosynthesis of giant marine polyether toxins.</title>
        <authorList>
            <person name="Fallon T.R."/>
            <person name="Shende V.V."/>
            <person name="Wierzbicki I.H."/>
            <person name="Pendleton A.L."/>
            <person name="Watervoot N.F."/>
            <person name="Auber R.P."/>
            <person name="Gonzalez D.J."/>
            <person name="Wisecaver J.H."/>
            <person name="Moore B.S."/>
        </authorList>
    </citation>
    <scope>NUCLEOTIDE SEQUENCE [LARGE SCALE GENOMIC DNA]</scope>
    <source>
        <strain evidence="10 11">12B1</strain>
    </source>
</reference>
<proteinExistence type="inferred from homology"/>
<keyword evidence="3" id="KW-1003">Cell membrane</keyword>
<dbReference type="PANTHER" id="PTHR30221:SF1">
    <property type="entry name" value="SMALL-CONDUCTANCE MECHANOSENSITIVE CHANNEL"/>
    <property type="match status" value="1"/>
</dbReference>
<dbReference type="Pfam" id="PF00924">
    <property type="entry name" value="MS_channel_2nd"/>
    <property type="match status" value="1"/>
</dbReference>
<feature type="transmembrane region" description="Helical" evidence="7">
    <location>
        <begin position="88"/>
        <end position="109"/>
    </location>
</feature>
<keyword evidence="5 7" id="KW-1133">Transmembrane helix</keyword>
<dbReference type="PANTHER" id="PTHR30221">
    <property type="entry name" value="SMALL-CONDUCTANCE MECHANOSENSITIVE CHANNEL"/>
    <property type="match status" value="1"/>
</dbReference>
<sequence length="351" mass="37517">MCDADCTPAESKGIEIPFLESEFWVDYLDAAVRIVVNLFVAFILFLIFYIIVTLISKLLFRSLTWRPTRKGKGKDGSPVQKDEMKIQMAHFIVVAVKILLWVQIVPILIGQVGIAVDSIVAVVSAVTVGIGLSMRSMAENFVMGVILIIIQPFKVGDLVSLGGRTGTVARTSFAYTIIKEPDGKEVFLPNAKVGNSNMINLTSHGKARLDVGTFHLPHGTSLKAARDSIIQAVLSVPEVQEDPPPKMLVGAITQTSVEVFARVWVPSAAQLVAPFAVREAVFERLRVDGVPLVTWKAEVGSALEGLAAVGYPGLREERATPTSALAAGGAGSTDRADEQAAAAGIAVLSNL</sequence>
<dbReference type="GO" id="GO:0005886">
    <property type="term" value="C:plasma membrane"/>
    <property type="evidence" value="ECO:0007669"/>
    <property type="project" value="UniProtKB-SubCell"/>
</dbReference>
<evidence type="ECO:0000256" key="3">
    <source>
        <dbReference type="ARBA" id="ARBA00022475"/>
    </source>
</evidence>
<evidence type="ECO:0000259" key="9">
    <source>
        <dbReference type="Pfam" id="PF21082"/>
    </source>
</evidence>
<dbReference type="AlphaFoldDB" id="A0AB34IYA1"/>
<comment type="similarity">
    <text evidence="2">Belongs to the MscS (TC 1.A.23) family.</text>
</comment>
<evidence type="ECO:0008006" key="12">
    <source>
        <dbReference type="Google" id="ProtNLM"/>
    </source>
</evidence>
<dbReference type="InterPro" id="IPR011014">
    <property type="entry name" value="MscS_channel_TM-2"/>
</dbReference>
<dbReference type="EMBL" id="JBGBPQ010000015">
    <property type="protein sequence ID" value="KAL1510167.1"/>
    <property type="molecule type" value="Genomic_DNA"/>
</dbReference>
<dbReference type="InterPro" id="IPR006685">
    <property type="entry name" value="MscS_channel_2nd"/>
</dbReference>
<dbReference type="GO" id="GO:0008381">
    <property type="term" value="F:mechanosensitive monoatomic ion channel activity"/>
    <property type="evidence" value="ECO:0007669"/>
    <property type="project" value="InterPro"/>
</dbReference>
<organism evidence="10 11">
    <name type="scientific">Prymnesium parvum</name>
    <name type="common">Toxic golden alga</name>
    <dbReference type="NCBI Taxonomy" id="97485"/>
    <lineage>
        <taxon>Eukaryota</taxon>
        <taxon>Haptista</taxon>
        <taxon>Haptophyta</taxon>
        <taxon>Prymnesiophyceae</taxon>
        <taxon>Prymnesiales</taxon>
        <taxon>Prymnesiaceae</taxon>
        <taxon>Prymnesium</taxon>
    </lineage>
</organism>
<keyword evidence="6 7" id="KW-0472">Membrane</keyword>
<evidence type="ECO:0000313" key="11">
    <source>
        <dbReference type="Proteomes" id="UP001515480"/>
    </source>
</evidence>
<accession>A0AB34IYA1</accession>
<keyword evidence="11" id="KW-1185">Reference proteome</keyword>
<dbReference type="SUPFAM" id="SSF82861">
    <property type="entry name" value="Mechanosensitive channel protein MscS (YggB), transmembrane region"/>
    <property type="match status" value="1"/>
</dbReference>
<dbReference type="Gene3D" id="2.30.30.60">
    <property type="match status" value="1"/>
</dbReference>
<dbReference type="SUPFAM" id="SSF82689">
    <property type="entry name" value="Mechanosensitive channel protein MscS (YggB), C-terminal domain"/>
    <property type="match status" value="1"/>
</dbReference>
<dbReference type="InterPro" id="IPR011066">
    <property type="entry name" value="MscS_channel_C_sf"/>
</dbReference>
<evidence type="ECO:0000256" key="2">
    <source>
        <dbReference type="ARBA" id="ARBA00008017"/>
    </source>
</evidence>
<evidence type="ECO:0000259" key="8">
    <source>
        <dbReference type="Pfam" id="PF00924"/>
    </source>
</evidence>